<evidence type="ECO:0000313" key="5">
    <source>
        <dbReference type="Proteomes" id="UP000034794"/>
    </source>
</evidence>
<dbReference type="Proteomes" id="UP000034794">
    <property type="component" value="Unassembled WGS sequence"/>
</dbReference>
<dbReference type="EMBL" id="LCMI01000007">
    <property type="protein sequence ID" value="KKU32942.1"/>
    <property type="molecule type" value="Genomic_DNA"/>
</dbReference>
<dbReference type="CDD" id="cd00063">
    <property type="entry name" value="FN3"/>
    <property type="match status" value="1"/>
</dbReference>
<sequence>MTSKIRAYFLEPHFHFNRIQFNLITLVLVSIGFATGSYFTLRGIVSIFAATSPWTQTSWVGGDSPSLATGTVTTWSALSGTEATASAGRISLVATSGWSASYAEWLYRQNISISNSGSTLTNYQIPVIVNTQTLISAGKLQSSCQDLRFASSSGTALPYWVETGCNSTSTTVWVKVSSVASGSSTIYMYYGSSGAAAGSSGTNTFTFFDTFDSFNTSTWTTTGTQVVTSSEITVSTGAVYSNAAAGTQPNTIVEAKVKWNTVTGSYSGLAISGDQTISGGNSGSDKLAMLITNPGSTTILSYGADGSSASYNINSGSSQFTTSVGTSQIIGMAVTGSQEIFYKDRAITNSYSGAWTGNYFISLGFFTGSAAGATDIEDIAIDWILARQYTVSAPTVGSPSTEETSYTASGSLTSTVFDAGFAADWGTLTYTASASGVTVKVRTSSNSDMSGATAWGSCSGIATSTDLSASGCVTDQHRYLQYQVTLAIQGALSPEFYDISIPFTASDQVKPDVNATAVAITGVTSGAWSKNEPTITWTAGSDNAGGIGLAGYCVSLDEATIGVSSSLDPETSAGKLNGIDDGVTNNATCGYIATGTSLNLASVAGLTLTSNKQYYFSIKAVDSAGNVYTGTSGNYQDLVSFKYDDTAPTNVTYITAPSGNLSNVTDMFFGWPTTGVGVATDSASQVLGWQYQINSSSGTWHGTTVDSALGLDYIPATASAYYLVASRDEGAIVNGSNIIYFRTVDNAGNLSSASTYRTASLSYGGAAPSFTSSCDATDSVTVTPSSSDTNSFALSWPTASPSGSNTVGSYYYMINTSPPTSLTTLQGNSSTYIDNDLVRTVATAALPNVNKGANTLYVVAIDDATTPNYSSSNCIKGVFTLNSTDPDNVGNVVASDSSIKASEQWNVTLTWTAPTYQGAGNLTYLVKRSTDNSTFTQVGTTTGLSYVDSTPTSSIYYYKVYTQDGADALSSGTNAVSITPTGKWTSAPSLDTQPSASSITTKKATITWGTSRSSDSKIQYGTTSGSYGSDEVSNSSQVSSHTVNLTNLKAGTTYYYKAKWTDEDGNTGTSEEKSFTTAAAPNIKEAKATSISLSSAIIQFTSTAASSAKIYYGISTAFGGTTTTSTGTGESTYNVLLSDLNDGTKYYYKINTFDSDGNEYEGNVYSFETLPRPKISSVRIQQVANTAQSTLLITWTTNTEVSSVVSFYPSGRPAEIRDEVNVALTKGEHRMIIRSLLPQTDYVLVVKGRDKAGNEATSDTQRVTTATDTRPPQVSDLRVEGTNVQTSSSSTQQESTAQLLVSWNTDEPATSQVEFGEGTGANYAQKTQEDANLTLNHLVIISSLTPSKVYHLRSLSRDKVGNLGNSIDTVTITPKATENAFNLVVTNLREAFGFLGGM</sequence>
<reference evidence="4 5" key="1">
    <citation type="journal article" date="2015" name="Nature">
        <title>rRNA introns, odd ribosomes, and small enigmatic genomes across a large radiation of phyla.</title>
        <authorList>
            <person name="Brown C.T."/>
            <person name="Hug L.A."/>
            <person name="Thomas B.C."/>
            <person name="Sharon I."/>
            <person name="Castelle C.J."/>
            <person name="Singh A."/>
            <person name="Wilkins M.J."/>
            <person name="Williams K.H."/>
            <person name="Banfield J.F."/>
        </authorList>
    </citation>
    <scope>NUCLEOTIDE SEQUENCE [LARGE SCALE GENOMIC DNA]</scope>
</reference>
<proteinExistence type="predicted"/>
<comment type="caution">
    <text evidence="4">The sequence shown here is derived from an EMBL/GenBank/DDBJ whole genome shotgun (WGS) entry which is preliminary data.</text>
</comment>
<dbReference type="InterPro" id="IPR018765">
    <property type="entry name" value="DUF2341"/>
</dbReference>
<keyword evidence="2" id="KW-1133">Transmembrane helix</keyword>
<dbReference type="InterPro" id="IPR015914">
    <property type="entry name" value="PAPs_N"/>
</dbReference>
<evidence type="ECO:0000313" key="4">
    <source>
        <dbReference type="EMBL" id="KKU32942.1"/>
    </source>
</evidence>
<accession>A0A0G1PJR8</accession>
<feature type="transmembrane region" description="Helical" evidence="2">
    <location>
        <begin position="21"/>
        <end position="41"/>
    </location>
</feature>
<feature type="domain" description="Fibronectin type-III" evidence="3">
    <location>
        <begin position="1174"/>
        <end position="1272"/>
    </location>
</feature>
<dbReference type="InterPro" id="IPR013783">
    <property type="entry name" value="Ig-like_fold"/>
</dbReference>
<dbReference type="InterPro" id="IPR008963">
    <property type="entry name" value="Purple_acid_Pase-like_N"/>
</dbReference>
<dbReference type="Gene3D" id="2.60.40.380">
    <property type="entry name" value="Purple acid phosphatase-like, N-terminal"/>
    <property type="match status" value="1"/>
</dbReference>
<dbReference type="GO" id="GO:0046872">
    <property type="term" value="F:metal ion binding"/>
    <property type="evidence" value="ECO:0007669"/>
    <property type="project" value="InterPro"/>
</dbReference>
<organism evidence="4 5">
    <name type="scientific">Candidatus Collierbacteria bacterium GW2011_GWA2_46_26</name>
    <dbReference type="NCBI Taxonomy" id="1618381"/>
    <lineage>
        <taxon>Bacteria</taxon>
        <taxon>Candidatus Collieribacteriota</taxon>
    </lineage>
</organism>
<feature type="domain" description="Fibronectin type-III" evidence="3">
    <location>
        <begin position="990"/>
        <end position="1080"/>
    </location>
</feature>
<evidence type="ECO:0000256" key="2">
    <source>
        <dbReference type="SAM" id="Phobius"/>
    </source>
</evidence>
<dbReference type="Pfam" id="PF16656">
    <property type="entry name" value="Pur_ac_phosph_N"/>
    <property type="match status" value="1"/>
</dbReference>
<gene>
    <name evidence="4" type="ORF">UX47_C0007G0186</name>
</gene>
<evidence type="ECO:0000259" key="3">
    <source>
        <dbReference type="PROSITE" id="PS50853"/>
    </source>
</evidence>
<dbReference type="InterPro" id="IPR036116">
    <property type="entry name" value="FN3_sf"/>
</dbReference>
<dbReference type="InterPro" id="IPR003961">
    <property type="entry name" value="FN3_dom"/>
</dbReference>
<keyword evidence="2" id="KW-0472">Membrane</keyword>
<dbReference type="Gene3D" id="2.60.40.10">
    <property type="entry name" value="Immunoglobulins"/>
    <property type="match status" value="3"/>
</dbReference>
<feature type="compositionally biased region" description="Polar residues" evidence="1">
    <location>
        <begin position="1255"/>
        <end position="1272"/>
    </location>
</feature>
<dbReference type="PROSITE" id="PS50853">
    <property type="entry name" value="FN3"/>
    <property type="match status" value="2"/>
</dbReference>
<dbReference type="SUPFAM" id="SSF49363">
    <property type="entry name" value="Purple acid phosphatase, N-terminal domain"/>
    <property type="match status" value="1"/>
</dbReference>
<dbReference type="SMART" id="SM00060">
    <property type="entry name" value="FN3"/>
    <property type="match status" value="5"/>
</dbReference>
<dbReference type="Pfam" id="PF10102">
    <property type="entry name" value="DUF2341"/>
    <property type="match status" value="1"/>
</dbReference>
<evidence type="ECO:0000256" key="1">
    <source>
        <dbReference type="SAM" id="MobiDB-lite"/>
    </source>
</evidence>
<dbReference type="SUPFAM" id="SSF49265">
    <property type="entry name" value="Fibronectin type III"/>
    <property type="match status" value="1"/>
</dbReference>
<feature type="region of interest" description="Disordered" evidence="1">
    <location>
        <begin position="1253"/>
        <end position="1273"/>
    </location>
</feature>
<dbReference type="GO" id="GO:0003993">
    <property type="term" value="F:acid phosphatase activity"/>
    <property type="evidence" value="ECO:0007669"/>
    <property type="project" value="InterPro"/>
</dbReference>
<keyword evidence="2" id="KW-0812">Transmembrane</keyword>
<protein>
    <recommendedName>
        <fullName evidence="3">Fibronectin type-III domain-containing protein</fullName>
    </recommendedName>
</protein>
<name>A0A0G1PJR8_9BACT</name>